<dbReference type="STRING" id="764103.G7E7N7"/>
<evidence type="ECO:0000259" key="2">
    <source>
        <dbReference type="Pfam" id="PF20222"/>
    </source>
</evidence>
<accession>G7E7N7</accession>
<feature type="region of interest" description="Disordered" evidence="1">
    <location>
        <begin position="370"/>
        <end position="392"/>
    </location>
</feature>
<reference evidence="3 4" key="1">
    <citation type="journal article" date="2011" name="J. Gen. Appl. Microbiol.">
        <title>Draft genome sequencing of the enigmatic basidiomycete Mixia osmundae.</title>
        <authorList>
            <person name="Nishida H."/>
            <person name="Nagatsuka Y."/>
            <person name="Sugiyama J."/>
        </authorList>
    </citation>
    <scope>NUCLEOTIDE SEQUENCE [LARGE SCALE GENOMIC DNA]</scope>
    <source>
        <strain evidence="4">CBS 9802 / IAM 14324 / JCM 22182 / KY 12970</strain>
    </source>
</reference>
<feature type="region of interest" description="Disordered" evidence="1">
    <location>
        <begin position="413"/>
        <end position="454"/>
    </location>
</feature>
<reference evidence="3 4" key="2">
    <citation type="journal article" date="2012" name="Open Biol.">
        <title>Characteristics of nucleosomes and linker DNA regions on the genome of the basidiomycete Mixia osmundae revealed by mono- and dinucleosome mapping.</title>
        <authorList>
            <person name="Nishida H."/>
            <person name="Kondo S."/>
            <person name="Matsumoto T."/>
            <person name="Suzuki Y."/>
            <person name="Yoshikawa H."/>
            <person name="Taylor T.D."/>
            <person name="Sugiyama J."/>
        </authorList>
    </citation>
    <scope>NUCLEOTIDE SEQUENCE [LARGE SCALE GENOMIC DNA]</scope>
    <source>
        <strain evidence="4">CBS 9802 / IAM 14324 / JCM 22182 / KY 12970</strain>
    </source>
</reference>
<protein>
    <recommendedName>
        <fullName evidence="2">Transcription factor tau subunit sfc3/Tfc3 C-terminal domain-containing protein</fullName>
    </recommendedName>
</protein>
<dbReference type="HOGENOM" id="CLU_284837_0_0_1"/>
<dbReference type="InterPro" id="IPR046488">
    <property type="entry name" value="Sfc3/Tfc3_C"/>
</dbReference>
<dbReference type="EMBL" id="BABT02000165">
    <property type="protein sequence ID" value="GAA98847.1"/>
    <property type="molecule type" value="Genomic_DNA"/>
</dbReference>
<dbReference type="Proteomes" id="UP000009131">
    <property type="component" value="Unassembled WGS sequence"/>
</dbReference>
<comment type="caution">
    <text evidence="3">The sequence shown here is derived from an EMBL/GenBank/DDBJ whole genome shotgun (WGS) entry which is preliminary data.</text>
</comment>
<feature type="region of interest" description="Disordered" evidence="1">
    <location>
        <begin position="500"/>
        <end position="521"/>
    </location>
</feature>
<evidence type="ECO:0000256" key="1">
    <source>
        <dbReference type="SAM" id="MobiDB-lite"/>
    </source>
</evidence>
<dbReference type="Pfam" id="PF20222">
    <property type="entry name" value="DUF6581"/>
    <property type="match status" value="1"/>
</dbReference>
<dbReference type="InParanoid" id="G7E7N7"/>
<name>G7E7N7_MIXOS</name>
<dbReference type="RefSeq" id="XP_014567015.1">
    <property type="nucleotide sequence ID" value="XM_014711529.1"/>
</dbReference>
<evidence type="ECO:0000313" key="3">
    <source>
        <dbReference type="EMBL" id="GAA98847.1"/>
    </source>
</evidence>
<dbReference type="AlphaFoldDB" id="G7E7N7"/>
<dbReference type="OrthoDB" id="68020at2759"/>
<gene>
    <name evidence="3" type="primary">Mo05535</name>
    <name evidence="3" type="ORF">E5Q_05535</name>
</gene>
<evidence type="ECO:0000313" key="4">
    <source>
        <dbReference type="Proteomes" id="UP000009131"/>
    </source>
</evidence>
<organism evidence="3 4">
    <name type="scientific">Mixia osmundae (strain CBS 9802 / IAM 14324 / JCM 22182 / KY 12970)</name>
    <dbReference type="NCBI Taxonomy" id="764103"/>
    <lineage>
        <taxon>Eukaryota</taxon>
        <taxon>Fungi</taxon>
        <taxon>Dikarya</taxon>
        <taxon>Basidiomycota</taxon>
        <taxon>Pucciniomycotina</taxon>
        <taxon>Mixiomycetes</taxon>
        <taxon>Mixiales</taxon>
        <taxon>Mixiaceae</taxon>
        <taxon>Mixia</taxon>
    </lineage>
</organism>
<feature type="domain" description="Transcription factor tau subunit sfc3/Tfc3 C-terminal" evidence="2">
    <location>
        <begin position="520"/>
        <end position="855"/>
    </location>
</feature>
<proteinExistence type="predicted"/>
<feature type="compositionally biased region" description="Acidic residues" evidence="1">
    <location>
        <begin position="509"/>
        <end position="521"/>
    </location>
</feature>
<sequence>MSLIDYLVLQVALGGSQGTSESALGDFARVYYEKHTTAWSEDSSSKAAVDDALVKLLWRQLLASDRLRLLEHSTNEPDKPRQDQLVATENSLWESLCPCIARTEAAGGINDDAFHVLLIIAAARDKGCTLKDIIASQGDTSHRALGLLKHHGLIRETTVRHDDGAKVNVFSHFSIRLSEERAAPEPPPGQQMALIAARTRYNALPNHAYEPSTTYADRIKADIIDYLCNCTSHIATIKDVFINVLESRELIKSKVRRQLLKTLHELRHSGQITIRRDGRVPNAEHMVSLTEASRSQVPALTSTATVPRQILRKASAAPAGLPDPAELSRSLAGLDEAFIARQIKAYGFEQAYPDSSRGLRSVQLRSTHADGYLNGQQGSRSPTIGMLVDGSDVSDNGRTARFAALLDDRSMRDSASATPVDLDEPEKPKRRRKRRTDASLDDTPQPPRKRRARTAVYAADEIPVRLTRKRTAGFSAPSLRIASYFDDRVAGQELRLPPSLAISQSAFNPEDDDEDEDEDRPWTMSEDDLLCCLYVVIAAELHRGDTIDWSGVEYIFQRPIRSAAEIDNRFKELRQEPDRKRFMSNLRKVWSASPYREHAAMLKYDGRIAALESYVDLAEIWCMDRAIMATASAAESIYDRLERQGKLTVPPEYQNRAEQTWDFFSKESAMVYKLNDAAARCSSFGSFGPIVEHAHPDITATVSLATAQFKMLLSQNDSGDIGKDYEKLVKKISNHKQAIAELQTRAIIAKTRSIEAQWRAPKLTEKYMSAFGGPMSTLHSAEAQARLQGPAEISPWPILASDHDMAALVSKIANNEASLEVNTQVTIETRDQHDQGLRKFDDDEYENEVNVRFVQGDNLDTATLPVEEEEAGFPHVPEDLLPSEDHSSSCVVYTGNQVQPYLVYDATLEQERLELAKTTAASRSEQLAQLKLDLVRAGPDGLALRLCNTDEATFANTKLLLSTQPPLAFVEGAREPRLVSCKYLREWSLALSKDRSHTSARYFPRTWLNVDGTVNQSKLNKWKLVVRSSIFNLPLASEAALRTNLPSMTGQELRDVLGMLLEAGQVRCRSGNMYLSGLDRLLPVHWEIV</sequence>
<keyword evidence="4" id="KW-1185">Reference proteome</keyword>